<keyword evidence="1" id="KW-0472">Membrane</keyword>
<keyword evidence="1" id="KW-0812">Transmembrane</keyword>
<gene>
    <name evidence="2" type="ORF">KSZ_73810</name>
</gene>
<name>A0ABQ3VTT8_9CHLR</name>
<feature type="transmembrane region" description="Helical" evidence="1">
    <location>
        <begin position="120"/>
        <end position="141"/>
    </location>
</feature>
<keyword evidence="1" id="KW-1133">Transmembrane helix</keyword>
<feature type="transmembrane region" description="Helical" evidence="1">
    <location>
        <begin position="84"/>
        <end position="108"/>
    </location>
</feature>
<comment type="caution">
    <text evidence="2">The sequence shown here is derived from an EMBL/GenBank/DDBJ whole genome shotgun (WGS) entry which is preliminary data.</text>
</comment>
<reference evidence="2 3" key="1">
    <citation type="journal article" date="2021" name="Int. J. Syst. Evol. Microbiol.">
        <title>Reticulibacter mediterranei gen. nov., sp. nov., within the new family Reticulibacteraceae fam. nov., and Ktedonospora formicarum gen. nov., sp. nov., Ktedonobacter robiniae sp. nov., Dictyobacter formicarum sp. nov. and Dictyobacter arantiisoli sp. nov., belonging to the class Ktedonobacteria.</title>
        <authorList>
            <person name="Yabe S."/>
            <person name="Zheng Y."/>
            <person name="Wang C.M."/>
            <person name="Sakai Y."/>
            <person name="Abe K."/>
            <person name="Yokota A."/>
            <person name="Donadio S."/>
            <person name="Cavaletti L."/>
            <person name="Monciardini P."/>
        </authorList>
    </citation>
    <scope>NUCLEOTIDE SEQUENCE [LARGE SCALE GENOMIC DNA]</scope>
    <source>
        <strain evidence="2 3">SOSP1-9</strain>
    </source>
</reference>
<organism evidence="2 3">
    <name type="scientific">Dictyobacter formicarum</name>
    <dbReference type="NCBI Taxonomy" id="2778368"/>
    <lineage>
        <taxon>Bacteria</taxon>
        <taxon>Bacillati</taxon>
        <taxon>Chloroflexota</taxon>
        <taxon>Ktedonobacteria</taxon>
        <taxon>Ktedonobacterales</taxon>
        <taxon>Dictyobacteraceae</taxon>
        <taxon>Dictyobacter</taxon>
    </lineage>
</organism>
<feature type="transmembrane region" description="Helical" evidence="1">
    <location>
        <begin position="186"/>
        <end position="214"/>
    </location>
</feature>
<evidence type="ECO:0000256" key="1">
    <source>
        <dbReference type="SAM" id="Phobius"/>
    </source>
</evidence>
<feature type="transmembrane region" description="Helical" evidence="1">
    <location>
        <begin position="226"/>
        <end position="246"/>
    </location>
</feature>
<accession>A0ABQ3VTT8</accession>
<evidence type="ECO:0008006" key="4">
    <source>
        <dbReference type="Google" id="ProtNLM"/>
    </source>
</evidence>
<feature type="transmembrane region" description="Helical" evidence="1">
    <location>
        <begin position="43"/>
        <end position="64"/>
    </location>
</feature>
<dbReference type="Pfam" id="PF09948">
    <property type="entry name" value="PpoB2"/>
    <property type="match status" value="1"/>
</dbReference>
<feature type="transmembrane region" description="Helical" evidence="1">
    <location>
        <begin position="12"/>
        <end position="31"/>
    </location>
</feature>
<dbReference type="EMBL" id="BNJJ01000036">
    <property type="protein sequence ID" value="GHO89375.1"/>
    <property type="molecule type" value="Genomic_DNA"/>
</dbReference>
<dbReference type="InterPro" id="IPR018688">
    <property type="entry name" value="PpoB2-like"/>
</dbReference>
<keyword evidence="3" id="KW-1185">Reference proteome</keyword>
<dbReference type="Proteomes" id="UP000635565">
    <property type="component" value="Unassembled WGS sequence"/>
</dbReference>
<protein>
    <recommendedName>
        <fullName evidence="4">Metal-binding protein</fullName>
    </recommendedName>
</protein>
<proteinExistence type="predicted"/>
<evidence type="ECO:0000313" key="3">
    <source>
        <dbReference type="Proteomes" id="UP000635565"/>
    </source>
</evidence>
<sequence length="253" mass="27637">MHMQLEREHVLFLAPLLILAAVSWALLIWQAGMMNGMGLTMGMGIRVFLAIWVVMMVAMMFPAIAPMNLTFARVQRERGSFGLAFVPAWIFVGAYLLIWTLFGVLAYFGANAASELARTVPWLLMNAPRIGGGILVLAGIYQFTPLKRVCLAKCCMCQQSLLEGWRDGRLGAFRMGLSHGLSCLGANWLLCVLLFPVGLMNIAAMAVLTALIFVEKVFPQAERIAWIAGLALTLYGTLVIVVPAALPTWGTGM</sequence>
<evidence type="ECO:0000313" key="2">
    <source>
        <dbReference type="EMBL" id="GHO89375.1"/>
    </source>
</evidence>